<feature type="region of interest" description="Disordered" evidence="1">
    <location>
        <begin position="36"/>
        <end position="60"/>
    </location>
</feature>
<proteinExistence type="predicted"/>
<reference evidence="2" key="2">
    <citation type="submission" date="2022-12" db="EMBL/GenBank/DDBJ databases">
        <authorList>
            <person name="Sun Q."/>
            <person name="Zhou Y."/>
        </authorList>
    </citation>
    <scope>NUCLEOTIDE SEQUENCE</scope>
    <source>
        <strain evidence="2">CGMCC 1.15034</strain>
    </source>
</reference>
<evidence type="ECO:0000313" key="3">
    <source>
        <dbReference type="Proteomes" id="UP000625079"/>
    </source>
</evidence>
<gene>
    <name evidence="2" type="ORF">GCM10010987_00840</name>
</gene>
<dbReference type="Proteomes" id="UP000625079">
    <property type="component" value="Unassembled WGS sequence"/>
</dbReference>
<evidence type="ECO:0000256" key="1">
    <source>
        <dbReference type="SAM" id="MobiDB-lite"/>
    </source>
</evidence>
<sequence>MHSPTACANVATSSVTISQLAQSEFGNIKEIARRGCKSSARNQPQTGLTFAPLGRINRPA</sequence>
<dbReference type="EMBL" id="BMHC01000001">
    <property type="protein sequence ID" value="GGI18745.1"/>
    <property type="molecule type" value="Genomic_DNA"/>
</dbReference>
<comment type="caution">
    <text evidence="2">The sequence shown here is derived from an EMBL/GenBank/DDBJ whole genome shotgun (WGS) entry which is preliminary data.</text>
</comment>
<organism evidence="2 3">
    <name type="scientific">Bradyrhizobium guangdongense</name>
    <dbReference type="NCBI Taxonomy" id="1325090"/>
    <lineage>
        <taxon>Bacteria</taxon>
        <taxon>Pseudomonadati</taxon>
        <taxon>Pseudomonadota</taxon>
        <taxon>Alphaproteobacteria</taxon>
        <taxon>Hyphomicrobiales</taxon>
        <taxon>Nitrobacteraceae</taxon>
        <taxon>Bradyrhizobium</taxon>
    </lineage>
</organism>
<accession>A0AA87VZB5</accession>
<name>A0AA87VZB5_9BRAD</name>
<feature type="compositionally biased region" description="Polar residues" evidence="1">
    <location>
        <begin position="39"/>
        <end position="48"/>
    </location>
</feature>
<reference evidence="2" key="1">
    <citation type="journal article" date="2014" name="Int. J. Syst. Evol. Microbiol.">
        <title>Complete genome sequence of Corynebacterium casei LMG S-19264T (=DSM 44701T), isolated from a smear-ripened cheese.</title>
        <authorList>
            <consortium name="US DOE Joint Genome Institute (JGI-PGF)"/>
            <person name="Walter F."/>
            <person name="Albersmeier A."/>
            <person name="Kalinowski J."/>
            <person name="Ruckert C."/>
        </authorList>
    </citation>
    <scope>NUCLEOTIDE SEQUENCE</scope>
    <source>
        <strain evidence="2">CGMCC 1.15034</strain>
    </source>
</reference>
<evidence type="ECO:0000313" key="2">
    <source>
        <dbReference type="EMBL" id="GGI18745.1"/>
    </source>
</evidence>
<dbReference type="AlphaFoldDB" id="A0AA87VZB5"/>
<protein>
    <submittedName>
        <fullName evidence="2">Uncharacterized protein</fullName>
    </submittedName>
</protein>